<name>A0ABX7XS51_9BACT</name>
<protein>
    <submittedName>
        <fullName evidence="1">Uncharacterized protein</fullName>
    </submittedName>
</protein>
<dbReference type="EMBL" id="CP072362">
    <property type="protein sequence ID" value="QUB76413.1"/>
    <property type="molecule type" value="Genomic_DNA"/>
</dbReference>
<sequence length="213" mass="24970">MVEINQRFEEVDKQLQELFAVFNGDIIFPCSYFVGSIITRTRANNQGFLDLIKAKNHICALALIRLQIDNCILLYQAQLVDDPDDFFKYIANGKDAYNYNGNKKKKINFHESKIVKALNYKYEGIQSLYKASSGFIHFSSKHISSSYEQEFKEDGLNLYINEHFTVFYSDKDYKAVYNIMLYVNEVVLDLLHYWKKLHLQNVELAQKQDTSKE</sequence>
<reference evidence="1 2" key="1">
    <citation type="submission" date="2021-03" db="EMBL/GenBank/DDBJ databases">
        <title>Human Oral Microbial Genomes.</title>
        <authorList>
            <person name="Johnston C.D."/>
            <person name="Chen T."/>
            <person name="Dewhirst F.E."/>
        </authorList>
    </citation>
    <scope>NUCLEOTIDE SEQUENCE [LARGE SCALE GENOMIC DNA]</scope>
    <source>
        <strain evidence="1 2">F0054</strain>
    </source>
</reference>
<organism evidence="1 2">
    <name type="scientific">Prevotella melaninogenica</name>
    <dbReference type="NCBI Taxonomy" id="28132"/>
    <lineage>
        <taxon>Bacteria</taxon>
        <taxon>Pseudomonadati</taxon>
        <taxon>Bacteroidota</taxon>
        <taxon>Bacteroidia</taxon>
        <taxon>Bacteroidales</taxon>
        <taxon>Prevotellaceae</taxon>
        <taxon>Prevotella</taxon>
    </lineage>
</organism>
<keyword evidence="2" id="KW-1185">Reference proteome</keyword>
<dbReference type="Proteomes" id="UP000682195">
    <property type="component" value="Chromosome 2"/>
</dbReference>
<evidence type="ECO:0000313" key="2">
    <source>
        <dbReference type="Proteomes" id="UP000682195"/>
    </source>
</evidence>
<accession>A0ABX7XS51</accession>
<proteinExistence type="predicted"/>
<evidence type="ECO:0000313" key="1">
    <source>
        <dbReference type="EMBL" id="QUB76413.1"/>
    </source>
</evidence>
<dbReference type="RefSeq" id="WP_211808307.1">
    <property type="nucleotide sequence ID" value="NZ_CP072362.1"/>
</dbReference>
<gene>
    <name evidence="1" type="ORF">J5A58_11835</name>
</gene>